<dbReference type="InterPro" id="IPR036259">
    <property type="entry name" value="MFS_trans_sf"/>
</dbReference>
<dbReference type="SUPFAM" id="SSF103473">
    <property type="entry name" value="MFS general substrate transporter"/>
    <property type="match status" value="1"/>
</dbReference>
<comment type="subcellular location">
    <subcellularLocation>
        <location evidence="1">Cell membrane</location>
        <topology evidence="1">Multi-pass membrane protein</topology>
    </subcellularLocation>
</comment>
<evidence type="ECO:0000313" key="7">
    <source>
        <dbReference type="EMBL" id="MBC8336634.1"/>
    </source>
</evidence>
<proteinExistence type="predicted"/>
<keyword evidence="4 6" id="KW-1133">Transmembrane helix</keyword>
<dbReference type="CDD" id="cd06173">
    <property type="entry name" value="MFS_MefA_like"/>
    <property type="match status" value="1"/>
</dbReference>
<dbReference type="EMBL" id="JACNJN010000179">
    <property type="protein sequence ID" value="MBC8336634.1"/>
    <property type="molecule type" value="Genomic_DNA"/>
</dbReference>
<dbReference type="GO" id="GO:0005886">
    <property type="term" value="C:plasma membrane"/>
    <property type="evidence" value="ECO:0007669"/>
    <property type="project" value="UniProtKB-SubCell"/>
</dbReference>
<dbReference type="Gene3D" id="1.20.1250.20">
    <property type="entry name" value="MFS general substrate transporter like domains"/>
    <property type="match status" value="1"/>
</dbReference>
<feature type="transmembrane region" description="Helical" evidence="6">
    <location>
        <begin position="52"/>
        <end position="74"/>
    </location>
</feature>
<evidence type="ECO:0000256" key="4">
    <source>
        <dbReference type="ARBA" id="ARBA00022989"/>
    </source>
</evidence>
<evidence type="ECO:0000256" key="6">
    <source>
        <dbReference type="SAM" id="Phobius"/>
    </source>
</evidence>
<reference evidence="7 8" key="1">
    <citation type="submission" date="2020-08" db="EMBL/GenBank/DDBJ databases">
        <title>Bridging the membrane lipid divide: bacteria of the FCB group superphylum have the potential to synthesize archaeal ether lipids.</title>
        <authorList>
            <person name="Villanueva L."/>
            <person name="Von Meijenfeldt F.A.B."/>
            <person name="Westbye A.B."/>
            <person name="Yadav S."/>
            <person name="Hopmans E.C."/>
            <person name="Dutilh B.E."/>
            <person name="Sinninghe Damste J.S."/>
        </authorList>
    </citation>
    <scope>NUCLEOTIDE SEQUENCE [LARGE SCALE GENOMIC DNA]</scope>
    <source>
        <strain evidence="7">NIOZ-UU36</strain>
    </source>
</reference>
<name>A0A8J6NR71_9CHLR</name>
<organism evidence="7 8">
    <name type="scientific">Candidatus Desulfolinea nitratireducens</name>
    <dbReference type="NCBI Taxonomy" id="2841698"/>
    <lineage>
        <taxon>Bacteria</taxon>
        <taxon>Bacillati</taxon>
        <taxon>Chloroflexota</taxon>
        <taxon>Anaerolineae</taxon>
        <taxon>Anaerolineales</taxon>
        <taxon>Anaerolineales incertae sedis</taxon>
        <taxon>Candidatus Desulfolinea</taxon>
    </lineage>
</organism>
<feature type="transmembrane region" description="Helical" evidence="6">
    <location>
        <begin position="151"/>
        <end position="170"/>
    </location>
</feature>
<protein>
    <submittedName>
        <fullName evidence="7">MFS transporter</fullName>
    </submittedName>
</protein>
<evidence type="ECO:0000313" key="8">
    <source>
        <dbReference type="Proteomes" id="UP000614469"/>
    </source>
</evidence>
<feature type="transmembrane region" description="Helical" evidence="6">
    <location>
        <begin position="225"/>
        <end position="249"/>
    </location>
</feature>
<feature type="transmembrane region" description="Helical" evidence="6">
    <location>
        <begin position="18"/>
        <end position="40"/>
    </location>
</feature>
<dbReference type="InterPro" id="IPR011701">
    <property type="entry name" value="MFS"/>
</dbReference>
<evidence type="ECO:0000256" key="2">
    <source>
        <dbReference type="ARBA" id="ARBA00022475"/>
    </source>
</evidence>
<dbReference type="PANTHER" id="PTHR23513:SF18">
    <property type="entry name" value="INTEGRAL MEMBRANE PROTEIN"/>
    <property type="match status" value="1"/>
</dbReference>
<feature type="transmembrane region" description="Helical" evidence="6">
    <location>
        <begin position="176"/>
        <end position="194"/>
    </location>
</feature>
<dbReference type="AlphaFoldDB" id="A0A8J6NR71"/>
<accession>A0A8J6NR71</accession>
<dbReference type="Proteomes" id="UP000614469">
    <property type="component" value="Unassembled WGS sequence"/>
</dbReference>
<gene>
    <name evidence="7" type="ORF">H8E29_15335</name>
</gene>
<feature type="transmembrane region" description="Helical" evidence="6">
    <location>
        <begin position="108"/>
        <end position="130"/>
    </location>
</feature>
<dbReference type="GO" id="GO:0022857">
    <property type="term" value="F:transmembrane transporter activity"/>
    <property type="evidence" value="ECO:0007669"/>
    <property type="project" value="InterPro"/>
</dbReference>
<dbReference type="Pfam" id="PF07690">
    <property type="entry name" value="MFS_1"/>
    <property type="match status" value="1"/>
</dbReference>
<keyword evidence="2" id="KW-1003">Cell membrane</keyword>
<feature type="transmembrane region" description="Helical" evidence="6">
    <location>
        <begin position="81"/>
        <end position="102"/>
    </location>
</feature>
<evidence type="ECO:0000256" key="1">
    <source>
        <dbReference type="ARBA" id="ARBA00004651"/>
    </source>
</evidence>
<sequence>MATQFSTQDNKPWKTTFFIIWGGQALSILGSQLVQFALIWHLTIKTGSATVLATATLVGMLPNVILGPFIGTLVDRWNRRWIMLLADSLVALATIVLALLFALDIVEIWQIFAIIFIRSLAGAFHANALNASTSLMVPVEHLTRIQGFNQMLSGGLNIISAPLGALLLGVLSMQGILSIDVISALFAILPLALIKVPQPERNTVVTEKTTVWTDFKAGLRYMIGWPGLLVVGLMTVGINFTIIPAFSLLPLMVKDYFGGSAIHLSWVESAMGAGMILGGALLGLWGGFSRKILTSMVGMFDKSPGLCHIWRVL</sequence>
<comment type="caution">
    <text evidence="7">The sequence shown here is derived from an EMBL/GenBank/DDBJ whole genome shotgun (WGS) entry which is preliminary data.</text>
</comment>
<evidence type="ECO:0000256" key="3">
    <source>
        <dbReference type="ARBA" id="ARBA00022692"/>
    </source>
</evidence>
<evidence type="ECO:0000256" key="5">
    <source>
        <dbReference type="ARBA" id="ARBA00023136"/>
    </source>
</evidence>
<feature type="non-terminal residue" evidence="7">
    <location>
        <position position="313"/>
    </location>
</feature>
<keyword evidence="3 6" id="KW-0812">Transmembrane</keyword>
<keyword evidence="5 6" id="KW-0472">Membrane</keyword>
<feature type="transmembrane region" description="Helical" evidence="6">
    <location>
        <begin position="269"/>
        <end position="288"/>
    </location>
</feature>
<dbReference type="PANTHER" id="PTHR23513">
    <property type="entry name" value="INTEGRAL MEMBRANE EFFLUX PROTEIN-RELATED"/>
    <property type="match status" value="1"/>
</dbReference>